<evidence type="ECO:0000313" key="1">
    <source>
        <dbReference type="EMBL" id="KAF7264572.1"/>
    </source>
</evidence>
<gene>
    <name evidence="1" type="ORF">GWI33_023042</name>
</gene>
<proteinExistence type="predicted"/>
<protein>
    <submittedName>
        <fullName evidence="1">Uncharacterized protein</fullName>
    </submittedName>
</protein>
<keyword evidence="2" id="KW-1185">Reference proteome</keyword>
<dbReference type="Proteomes" id="UP000625711">
    <property type="component" value="Unassembled WGS sequence"/>
</dbReference>
<reference evidence="1" key="1">
    <citation type="submission" date="2020-08" db="EMBL/GenBank/DDBJ databases">
        <title>Genome sequencing and assembly of the red palm weevil Rhynchophorus ferrugineus.</title>
        <authorList>
            <person name="Dias G.B."/>
            <person name="Bergman C.M."/>
            <person name="Manee M."/>
        </authorList>
    </citation>
    <scope>NUCLEOTIDE SEQUENCE</scope>
    <source>
        <strain evidence="1">AA-2017</strain>
        <tissue evidence="1">Whole larva</tissue>
    </source>
</reference>
<sequence>MCRNRPISACFRGANFALRINQIGDADAFDVLSATLSDKARAIKAAIVIAVRVDWELFVFSRTKKSRFRVFHLGAAFTSETTISG</sequence>
<organism evidence="1 2">
    <name type="scientific">Rhynchophorus ferrugineus</name>
    <name type="common">Red palm weevil</name>
    <name type="synonym">Curculio ferrugineus</name>
    <dbReference type="NCBI Taxonomy" id="354439"/>
    <lineage>
        <taxon>Eukaryota</taxon>
        <taxon>Metazoa</taxon>
        <taxon>Ecdysozoa</taxon>
        <taxon>Arthropoda</taxon>
        <taxon>Hexapoda</taxon>
        <taxon>Insecta</taxon>
        <taxon>Pterygota</taxon>
        <taxon>Neoptera</taxon>
        <taxon>Endopterygota</taxon>
        <taxon>Coleoptera</taxon>
        <taxon>Polyphaga</taxon>
        <taxon>Cucujiformia</taxon>
        <taxon>Curculionidae</taxon>
        <taxon>Dryophthorinae</taxon>
        <taxon>Rhynchophorus</taxon>
    </lineage>
</organism>
<dbReference type="EMBL" id="JAACXV010016624">
    <property type="protein sequence ID" value="KAF7264572.1"/>
    <property type="molecule type" value="Genomic_DNA"/>
</dbReference>
<dbReference type="AlphaFoldDB" id="A0A834HLU0"/>
<comment type="caution">
    <text evidence="1">The sequence shown here is derived from an EMBL/GenBank/DDBJ whole genome shotgun (WGS) entry which is preliminary data.</text>
</comment>
<accession>A0A834HLU0</accession>
<evidence type="ECO:0000313" key="2">
    <source>
        <dbReference type="Proteomes" id="UP000625711"/>
    </source>
</evidence>
<name>A0A834HLU0_RHYFE</name>